<dbReference type="Gene3D" id="1.10.840.10">
    <property type="entry name" value="Ras guanine-nucleotide exchange factors catalytic domain"/>
    <property type="match status" value="1"/>
</dbReference>
<feature type="compositionally biased region" description="Low complexity" evidence="3">
    <location>
        <begin position="350"/>
        <end position="370"/>
    </location>
</feature>
<name>A0A6G1K7J7_9PLEO</name>
<evidence type="ECO:0000313" key="6">
    <source>
        <dbReference type="EMBL" id="KAF2708421.1"/>
    </source>
</evidence>
<feature type="region of interest" description="Disordered" evidence="3">
    <location>
        <begin position="867"/>
        <end position="887"/>
    </location>
</feature>
<keyword evidence="7" id="KW-1185">Reference proteome</keyword>
<dbReference type="InterPro" id="IPR000651">
    <property type="entry name" value="Ras-like_Gua-exchang_fac_N"/>
</dbReference>
<dbReference type="OrthoDB" id="28357at2759"/>
<feature type="region of interest" description="Disordered" evidence="3">
    <location>
        <begin position="346"/>
        <end position="444"/>
    </location>
</feature>
<dbReference type="PROSITE" id="PS50009">
    <property type="entry name" value="RASGEF_CAT"/>
    <property type="match status" value="1"/>
</dbReference>
<dbReference type="InterPro" id="IPR036964">
    <property type="entry name" value="RASGEF_cat_dom_sf"/>
</dbReference>
<feature type="compositionally biased region" description="Low complexity" evidence="3">
    <location>
        <begin position="51"/>
        <end position="62"/>
    </location>
</feature>
<evidence type="ECO:0000313" key="7">
    <source>
        <dbReference type="Proteomes" id="UP000799428"/>
    </source>
</evidence>
<dbReference type="GO" id="GO:0005085">
    <property type="term" value="F:guanyl-nucleotide exchange factor activity"/>
    <property type="evidence" value="ECO:0007669"/>
    <property type="project" value="UniProtKB-KW"/>
</dbReference>
<dbReference type="PANTHER" id="PTHR23113">
    <property type="entry name" value="GUANINE NUCLEOTIDE EXCHANGE FACTOR"/>
    <property type="match status" value="1"/>
</dbReference>
<feature type="compositionally biased region" description="Basic and acidic residues" evidence="3">
    <location>
        <begin position="20"/>
        <end position="34"/>
    </location>
</feature>
<reference evidence="6" key="1">
    <citation type="journal article" date="2020" name="Stud. Mycol.">
        <title>101 Dothideomycetes genomes: a test case for predicting lifestyles and emergence of pathogens.</title>
        <authorList>
            <person name="Haridas S."/>
            <person name="Albert R."/>
            <person name="Binder M."/>
            <person name="Bloem J."/>
            <person name="Labutti K."/>
            <person name="Salamov A."/>
            <person name="Andreopoulos B."/>
            <person name="Baker S."/>
            <person name="Barry K."/>
            <person name="Bills G."/>
            <person name="Bluhm B."/>
            <person name="Cannon C."/>
            <person name="Castanera R."/>
            <person name="Culley D."/>
            <person name="Daum C."/>
            <person name="Ezra D."/>
            <person name="Gonzalez J."/>
            <person name="Henrissat B."/>
            <person name="Kuo A."/>
            <person name="Liang C."/>
            <person name="Lipzen A."/>
            <person name="Lutzoni F."/>
            <person name="Magnuson J."/>
            <person name="Mondo S."/>
            <person name="Nolan M."/>
            <person name="Ohm R."/>
            <person name="Pangilinan J."/>
            <person name="Park H.-J."/>
            <person name="Ramirez L."/>
            <person name="Alfaro M."/>
            <person name="Sun H."/>
            <person name="Tritt A."/>
            <person name="Yoshinaga Y."/>
            <person name="Zwiers L.-H."/>
            <person name="Turgeon B."/>
            <person name="Goodwin S."/>
            <person name="Spatafora J."/>
            <person name="Crous P."/>
            <person name="Grigoriev I."/>
        </authorList>
    </citation>
    <scope>NUCLEOTIDE SEQUENCE</scope>
    <source>
        <strain evidence="6">CBS 279.74</strain>
    </source>
</reference>
<feature type="region of interest" description="Disordered" evidence="3">
    <location>
        <begin position="118"/>
        <end position="168"/>
    </location>
</feature>
<dbReference type="SMART" id="SM00147">
    <property type="entry name" value="RasGEF"/>
    <property type="match status" value="1"/>
</dbReference>
<feature type="domain" description="N-terminal Ras-GEF" evidence="5">
    <location>
        <begin position="440"/>
        <end position="565"/>
    </location>
</feature>
<evidence type="ECO:0000256" key="1">
    <source>
        <dbReference type="ARBA" id="ARBA00022658"/>
    </source>
</evidence>
<feature type="compositionally biased region" description="Polar residues" evidence="3">
    <location>
        <begin position="142"/>
        <end position="158"/>
    </location>
</feature>
<dbReference type="InterPro" id="IPR001895">
    <property type="entry name" value="RASGEF_cat_dom"/>
</dbReference>
<dbReference type="Gene3D" id="1.20.870.10">
    <property type="entry name" value="Son of sevenless (SoS) protein Chain: S domain 1"/>
    <property type="match status" value="1"/>
</dbReference>
<gene>
    <name evidence="6" type="ORF">K504DRAFT_468762</name>
</gene>
<evidence type="ECO:0000256" key="3">
    <source>
        <dbReference type="SAM" id="MobiDB-lite"/>
    </source>
</evidence>
<feature type="compositionally biased region" description="Basic and acidic residues" evidence="3">
    <location>
        <begin position="86"/>
        <end position="96"/>
    </location>
</feature>
<dbReference type="Pfam" id="PF00617">
    <property type="entry name" value="RasGEF"/>
    <property type="match status" value="1"/>
</dbReference>
<evidence type="ECO:0000259" key="4">
    <source>
        <dbReference type="PROSITE" id="PS50009"/>
    </source>
</evidence>
<dbReference type="PANTHER" id="PTHR23113:SF348">
    <property type="entry name" value="GUANYL-NUCLEOTIDE EXCHANGE FACTOR RASGEF, PUTATIVE (AFU_ORTHOLOGUE AFUA_1G04700)-RELATED"/>
    <property type="match status" value="1"/>
</dbReference>
<feature type="domain" description="Ras-GEF" evidence="4">
    <location>
        <begin position="677"/>
        <end position="950"/>
    </location>
</feature>
<organism evidence="6 7">
    <name type="scientific">Pleomassaria siparia CBS 279.74</name>
    <dbReference type="NCBI Taxonomy" id="1314801"/>
    <lineage>
        <taxon>Eukaryota</taxon>
        <taxon>Fungi</taxon>
        <taxon>Dikarya</taxon>
        <taxon>Ascomycota</taxon>
        <taxon>Pezizomycotina</taxon>
        <taxon>Dothideomycetes</taxon>
        <taxon>Pleosporomycetidae</taxon>
        <taxon>Pleosporales</taxon>
        <taxon>Pleomassariaceae</taxon>
        <taxon>Pleomassaria</taxon>
    </lineage>
</organism>
<feature type="compositionally biased region" description="Low complexity" evidence="3">
    <location>
        <begin position="623"/>
        <end position="642"/>
    </location>
</feature>
<dbReference type="InterPro" id="IPR008937">
    <property type="entry name" value="Ras-like_GEF"/>
</dbReference>
<dbReference type="SUPFAM" id="SSF52540">
    <property type="entry name" value="P-loop containing nucleoside triphosphate hydrolases"/>
    <property type="match status" value="1"/>
</dbReference>
<accession>A0A6G1K7J7</accession>
<dbReference type="PROSITE" id="PS50212">
    <property type="entry name" value="RASGEF_NTER"/>
    <property type="match status" value="1"/>
</dbReference>
<feature type="compositionally biased region" description="Low complexity" evidence="3">
    <location>
        <begin position="118"/>
        <end position="133"/>
    </location>
</feature>
<feature type="region of interest" description="Disordered" evidence="3">
    <location>
        <begin position="1"/>
        <end position="105"/>
    </location>
</feature>
<feature type="region of interest" description="Disordered" evidence="3">
    <location>
        <begin position="621"/>
        <end position="642"/>
    </location>
</feature>
<feature type="compositionally biased region" description="Basic and acidic residues" evidence="3">
    <location>
        <begin position="372"/>
        <end position="381"/>
    </location>
</feature>
<feature type="compositionally biased region" description="Polar residues" evidence="3">
    <location>
        <begin position="422"/>
        <end position="439"/>
    </location>
</feature>
<dbReference type="AlphaFoldDB" id="A0A6G1K7J7"/>
<dbReference type="CDD" id="cd00882">
    <property type="entry name" value="Ras_like_GTPase"/>
    <property type="match status" value="1"/>
</dbReference>
<sequence>MSARTVHARSNPNAPPRTAPAEHKMRTERNEKAKSAQAVQAVQSLRRESAQEAAAAGGATAQRPDLKTRAYSAGPMVPKYRVAGTEQDHDLEAGEHGDDDEITCDPFFQASYNFPKNAAANDASSSSADSSSDTEGPLSPTHLMNRQQPSVDSQSSPRSPVASIASGSSDTASAMQDINIAVLGARGAGKSVFIQRALNLPAPVTSAISTRKMTIDGGYYIVRFLEMSFNDVLIGERSTIRWPETMDDLATPRIDGAVTLYDVASQESLSRVPEMLNVLSKSSLPFVLVACKCDNHPAHREVEPAVVEQKAKSFLGEVNTFRTSEATPDAYRGCLSVITRAAIAAKRPRSQASTARRRANSSAVRNIASRDQWGRKHERASSEFSVSRYRPRSSDVKGHRYKSSETPGHTFLDLEESPGYDSYNSDTQASDTEQSTVSEKPTDESGYTFDQLVDRLLAQPMSKNDSKFVSIFLALYRRFATPGQLLECILKRFDALKRDKNPQVIRIIAQLRYLAVLQQWVSYYPGDFAYPSTRRSIRRFATSLANNREFSVAAKEIIHDLEAVSEDDDTDWACCDRLRDRSDSLPTFHNVLDDDSDSDDFTRALGSMSMSSDRLSIARSNMTTASRTTQSTTGSSGSTSETLLSQVDKNEKLAQHLVPNPIKTLSKTQWHQIMNETDEAIAKELTRMDWIMFSSIRPRDLVRHVSMNAEEKKRCKSLENVNRMIDHFNHLANLVTNYILLREKPKHRALMLEKWMKVARSLRQLNNYNALGAVLAGLKKTAVHRLAATRDLVPQGTARDYMKLEILMGTQKSHFAYRLAWENSSGERIPYIPLHRRDLVSASEGNSTFVGDKSKLAPAFTPHPGVSVFQGAPGNRDSREAPPGGVLGRERINWKKFEIMGEVIVGVQRAQGTPYQGLSKSEEIRNLVLDVKILIDEDDLYDRSVQLEAAGAGERRRFNWFRER</sequence>
<dbReference type="CDD" id="cd06224">
    <property type="entry name" value="REM"/>
    <property type="match status" value="1"/>
</dbReference>
<proteinExistence type="predicted"/>
<dbReference type="GO" id="GO:0007265">
    <property type="term" value="P:Ras protein signal transduction"/>
    <property type="evidence" value="ECO:0007669"/>
    <property type="project" value="TreeGrafter"/>
</dbReference>
<dbReference type="SUPFAM" id="SSF48366">
    <property type="entry name" value="Ras GEF"/>
    <property type="match status" value="1"/>
</dbReference>
<protein>
    <submittedName>
        <fullName evidence="6">Ras GEF</fullName>
    </submittedName>
</protein>
<dbReference type="EMBL" id="MU005772">
    <property type="protein sequence ID" value="KAF2708421.1"/>
    <property type="molecule type" value="Genomic_DNA"/>
</dbReference>
<evidence type="ECO:0000259" key="5">
    <source>
        <dbReference type="PROSITE" id="PS50212"/>
    </source>
</evidence>
<dbReference type="Pfam" id="PF00618">
    <property type="entry name" value="RasGEF_N"/>
    <property type="match status" value="1"/>
</dbReference>
<evidence type="ECO:0000256" key="2">
    <source>
        <dbReference type="PROSITE-ProRule" id="PRU00168"/>
    </source>
</evidence>
<keyword evidence="1 2" id="KW-0344">Guanine-nucleotide releasing factor</keyword>
<feature type="compositionally biased region" description="Low complexity" evidence="3">
    <location>
        <begin position="35"/>
        <end position="44"/>
    </location>
</feature>
<dbReference type="InterPro" id="IPR027417">
    <property type="entry name" value="P-loop_NTPase"/>
</dbReference>
<dbReference type="GO" id="GO:0005886">
    <property type="term" value="C:plasma membrane"/>
    <property type="evidence" value="ECO:0007669"/>
    <property type="project" value="TreeGrafter"/>
</dbReference>
<dbReference type="InterPro" id="IPR023578">
    <property type="entry name" value="Ras_GEF_dom_sf"/>
</dbReference>
<dbReference type="Proteomes" id="UP000799428">
    <property type="component" value="Unassembled WGS sequence"/>
</dbReference>
<dbReference type="Gene3D" id="3.40.50.300">
    <property type="entry name" value="P-loop containing nucleotide triphosphate hydrolases"/>
    <property type="match status" value="1"/>
</dbReference>